<evidence type="ECO:0000256" key="8">
    <source>
        <dbReference type="ARBA" id="ARBA00022989"/>
    </source>
</evidence>
<evidence type="ECO:0000256" key="12">
    <source>
        <dbReference type="HAMAP-Rule" id="MF_00751"/>
    </source>
</evidence>
<evidence type="ECO:0000256" key="6">
    <source>
        <dbReference type="ARBA" id="ARBA00022692"/>
    </source>
</evidence>
<evidence type="ECO:0000256" key="11">
    <source>
        <dbReference type="ARBA" id="ARBA00031868"/>
    </source>
</evidence>
<evidence type="ECO:0000256" key="1">
    <source>
        <dbReference type="ARBA" id="ARBA00004162"/>
    </source>
</evidence>
<dbReference type="NCBIfam" id="NF002318">
    <property type="entry name" value="PRK01253.1"/>
    <property type="match status" value="1"/>
</dbReference>
<keyword evidence="8 12" id="KW-1133">Transmembrane helix</keyword>
<comment type="function">
    <text evidence="12">Involved in protein export. The function of the beta subunit is unknown, but it may be involved in stabilization of the trimeric complex.</text>
</comment>
<keyword evidence="5 12" id="KW-1003">Cell membrane</keyword>
<proteinExistence type="inferred from homology"/>
<dbReference type="STRING" id="230361.sm9_2223"/>
<evidence type="ECO:0000313" key="15">
    <source>
        <dbReference type="Proteomes" id="UP000323439"/>
    </source>
</evidence>
<feature type="topological domain" description="Cytoplasmic" evidence="12">
    <location>
        <begin position="1"/>
        <end position="31"/>
    </location>
</feature>
<dbReference type="RefSeq" id="WP_149731795.1">
    <property type="nucleotide sequence ID" value="NZ_FMXB01000008.1"/>
</dbReference>
<name>A0A1G5W8G8_9EURY</name>
<organism evidence="14 15">
    <name type="scientific">Methanobrevibacter millerae</name>
    <dbReference type="NCBI Taxonomy" id="230361"/>
    <lineage>
        <taxon>Archaea</taxon>
        <taxon>Methanobacteriati</taxon>
        <taxon>Methanobacteriota</taxon>
        <taxon>Methanomada group</taxon>
        <taxon>Methanobacteria</taxon>
        <taxon>Methanobacteriales</taxon>
        <taxon>Methanobacteriaceae</taxon>
        <taxon>Methanobrevibacter</taxon>
    </lineage>
</organism>
<keyword evidence="10 12" id="KW-0472">Membrane</keyword>
<keyword evidence="7 12" id="KW-0653">Protein transport</keyword>
<evidence type="ECO:0000256" key="9">
    <source>
        <dbReference type="ARBA" id="ARBA00023010"/>
    </source>
</evidence>
<accession>A0A1G5W8G8</accession>
<keyword evidence="9 12" id="KW-0811">Translocation</keyword>
<evidence type="ECO:0000256" key="13">
    <source>
        <dbReference type="SAM" id="Phobius"/>
    </source>
</evidence>
<dbReference type="GO" id="GO:0015031">
    <property type="term" value="P:protein transport"/>
    <property type="evidence" value="ECO:0007669"/>
    <property type="project" value="UniProtKB-UniRule"/>
</dbReference>
<evidence type="ECO:0000256" key="4">
    <source>
        <dbReference type="ARBA" id="ARBA00022448"/>
    </source>
</evidence>
<feature type="transmembrane region" description="Helical" evidence="13">
    <location>
        <begin position="34"/>
        <end position="52"/>
    </location>
</feature>
<keyword evidence="6 12" id="KW-0812">Transmembrane</keyword>
<dbReference type="EMBL" id="FMXB01000008">
    <property type="protein sequence ID" value="SDA54363.1"/>
    <property type="molecule type" value="Genomic_DNA"/>
</dbReference>
<evidence type="ECO:0000256" key="2">
    <source>
        <dbReference type="ARBA" id="ARBA00006103"/>
    </source>
</evidence>
<sequence>MAKKDNKISMPQTGAGLVRYFDEESVGPKLSPEHVVVLTIILAIFCFVLRFSA</sequence>
<comment type="similarity">
    <text evidence="2 12">Belongs to the SEC61-beta family.</text>
</comment>
<dbReference type="Pfam" id="PF03911">
    <property type="entry name" value="Sec61_beta"/>
    <property type="match status" value="1"/>
</dbReference>
<reference evidence="14 15" key="1">
    <citation type="submission" date="2016-10" db="EMBL/GenBank/DDBJ databases">
        <authorList>
            <person name="Varghese N."/>
            <person name="Submissions S."/>
        </authorList>
    </citation>
    <scope>NUCLEOTIDE SEQUENCE [LARGE SCALE GENOMIC DNA]</scope>
    <source>
        <strain evidence="14 15">DSM 16643</strain>
    </source>
</reference>
<gene>
    <name evidence="12" type="primary">secG</name>
    <name evidence="14" type="ORF">SAMN02910315_01241</name>
</gene>
<evidence type="ECO:0000256" key="5">
    <source>
        <dbReference type="ARBA" id="ARBA00022475"/>
    </source>
</evidence>
<evidence type="ECO:0000256" key="3">
    <source>
        <dbReference type="ARBA" id="ARBA00014522"/>
    </source>
</evidence>
<dbReference type="AlphaFoldDB" id="A0A1G5W8G8"/>
<keyword evidence="4 12" id="KW-0813">Transport</keyword>
<dbReference type="Proteomes" id="UP000323439">
    <property type="component" value="Unassembled WGS sequence"/>
</dbReference>
<comment type="subunit">
    <text evidence="12">Component of the protein translocase complex. Heterotrimer consisting of alpha (SecY), beta (SecG) and gamma (SecE) subunits. Can form oligomers of the heterotrimer.</text>
</comment>
<protein>
    <recommendedName>
        <fullName evidence="3 12">Preprotein translocase subunit SecG</fullName>
    </recommendedName>
    <alternativeName>
        <fullName evidence="11 12">Protein transport protein Sec61 subunit beta homolog</fullName>
    </alternativeName>
</protein>
<comment type="subcellular location">
    <subcellularLocation>
        <location evidence="1 12">Cell membrane</location>
        <topology evidence="1 12">Single-pass membrane protein</topology>
    </subcellularLocation>
</comment>
<keyword evidence="15" id="KW-1185">Reference proteome</keyword>
<dbReference type="GO" id="GO:0005886">
    <property type="term" value="C:plasma membrane"/>
    <property type="evidence" value="ECO:0007669"/>
    <property type="project" value="UniProtKB-SubCell"/>
</dbReference>
<dbReference type="InterPro" id="IPR016482">
    <property type="entry name" value="SecG/Sec61-beta/Sbh"/>
</dbReference>
<evidence type="ECO:0000256" key="10">
    <source>
        <dbReference type="ARBA" id="ARBA00023136"/>
    </source>
</evidence>
<dbReference type="OrthoDB" id="43651at2157"/>
<evidence type="ECO:0000256" key="7">
    <source>
        <dbReference type="ARBA" id="ARBA00022927"/>
    </source>
</evidence>
<dbReference type="HAMAP" id="MF_00751">
    <property type="entry name" value="SecG"/>
    <property type="match status" value="1"/>
</dbReference>
<dbReference type="InterPro" id="IPR023531">
    <property type="entry name" value="Preprot_translocase_SecG"/>
</dbReference>
<evidence type="ECO:0000313" key="14">
    <source>
        <dbReference type="EMBL" id="SDA54363.1"/>
    </source>
</evidence>